<evidence type="ECO:0000313" key="1">
    <source>
        <dbReference type="EMBL" id="AUN96834.1"/>
    </source>
</evidence>
<dbReference type="PANTHER" id="PTHR43377:SF1">
    <property type="entry name" value="BILIVERDIN REDUCTASE A"/>
    <property type="match status" value="1"/>
</dbReference>
<gene>
    <name evidence="1" type="ORF">C0V70_01680</name>
</gene>
<organism evidence="1 2">
    <name type="scientific">Bacteriovorax stolpii</name>
    <name type="common">Bdellovibrio stolpii</name>
    <dbReference type="NCBI Taxonomy" id="960"/>
    <lineage>
        <taxon>Bacteria</taxon>
        <taxon>Pseudomonadati</taxon>
        <taxon>Bdellovibrionota</taxon>
        <taxon>Bacteriovoracia</taxon>
        <taxon>Bacteriovoracales</taxon>
        <taxon>Bacteriovoracaceae</taxon>
        <taxon>Bacteriovorax</taxon>
    </lineage>
</organism>
<reference evidence="1 2" key="1">
    <citation type="submission" date="2018-01" db="EMBL/GenBank/DDBJ databases">
        <title>Complete genome sequence of Bacteriovorax stolpii DSM12778.</title>
        <authorList>
            <person name="Tang B."/>
            <person name="Chang J."/>
        </authorList>
    </citation>
    <scope>NUCLEOTIDE SEQUENCE [LARGE SCALE GENOMIC DNA]</scope>
    <source>
        <strain evidence="1 2">DSM 12778</strain>
    </source>
</reference>
<name>A0A2K9NPY9_BACTC</name>
<dbReference type="Proteomes" id="UP000235584">
    <property type="component" value="Chromosome"/>
</dbReference>
<protein>
    <submittedName>
        <fullName evidence="1">Uncharacterized protein</fullName>
    </submittedName>
</protein>
<dbReference type="SUPFAM" id="SSF51735">
    <property type="entry name" value="NAD(P)-binding Rossmann-fold domains"/>
    <property type="match status" value="1"/>
</dbReference>
<dbReference type="InterPro" id="IPR051450">
    <property type="entry name" value="Gfo/Idh/MocA_Oxidoreductases"/>
</dbReference>
<dbReference type="InterPro" id="IPR000683">
    <property type="entry name" value="Gfo/Idh/MocA-like_OxRdtase_N"/>
</dbReference>
<dbReference type="InterPro" id="IPR036291">
    <property type="entry name" value="NAD(P)-bd_dom_sf"/>
</dbReference>
<dbReference type="RefSeq" id="WP_102242129.1">
    <property type="nucleotide sequence ID" value="NZ_CP025704.1"/>
</dbReference>
<accession>A0A2K9NPY9</accession>
<sequence length="330" mass="37112">MEIERLHSKTIKCSLIGCGNIGSRWDEVPGEQKDISRTHIKSILNNNDLALAGIYDLDPERSAEASHFWKTQVISDLESVNAQNTDLAVLATPPMGRLETLKTFAERGIKFFFSEKPLADSFTEAKNFMKYANDQKIKVIVNYSRTFCPEYLKLTKEIESGKFGEFQGGFGYYAKGLKNNGSHALSLMSLLFGGVSELRLGDVVEDQLLLDPTYNFSVLAHGKKINVLGANYNLFSVFEFDLLFTRGKIRILDSGATIEKYILKPDDLYPAYNVLSLAEKQKVPLEMAMSCGYDEVVKYLKNASSEIIERNFGITENLINLYSSIETKEK</sequence>
<keyword evidence="2" id="KW-1185">Reference proteome</keyword>
<dbReference type="PANTHER" id="PTHR43377">
    <property type="entry name" value="BILIVERDIN REDUCTASE A"/>
    <property type="match status" value="1"/>
</dbReference>
<dbReference type="Gene3D" id="3.40.50.720">
    <property type="entry name" value="NAD(P)-binding Rossmann-like Domain"/>
    <property type="match status" value="1"/>
</dbReference>
<dbReference type="GO" id="GO:0000166">
    <property type="term" value="F:nucleotide binding"/>
    <property type="evidence" value="ECO:0007669"/>
    <property type="project" value="InterPro"/>
</dbReference>
<dbReference type="EMBL" id="CP025704">
    <property type="protein sequence ID" value="AUN96834.1"/>
    <property type="molecule type" value="Genomic_DNA"/>
</dbReference>
<dbReference type="Pfam" id="PF01408">
    <property type="entry name" value="GFO_IDH_MocA"/>
    <property type="match status" value="1"/>
</dbReference>
<proteinExistence type="predicted"/>
<dbReference type="KEGG" id="bsto:C0V70_01680"/>
<dbReference type="AlphaFoldDB" id="A0A2K9NPY9"/>
<evidence type="ECO:0000313" key="2">
    <source>
        <dbReference type="Proteomes" id="UP000235584"/>
    </source>
</evidence>